<proteinExistence type="inferred from homology"/>
<sequence>MSARALVVCADATQMLPALPSDCVDAVVTDPPWNLGRPYGRNRDQLPDEDYVSWLNEALAECCRVSTGPVVACIGAHNAQRIDQLLLGTGLQVAHRLSWHRESGKPETVVVAAPPGWAAARPRVDAADRVLRRTPELRRRWAHPVPKPVAMMAALVQLACPRGGLLLDPFAGTGSTLVAAHRAGRRSIGLELEEDYCRTAVRRLRHGP</sequence>
<evidence type="ECO:0000313" key="7">
    <source>
        <dbReference type="Proteomes" id="UP000319865"/>
    </source>
</evidence>
<gene>
    <name evidence="6" type="ORF">FHU33_2559</name>
</gene>
<keyword evidence="2 6" id="KW-0489">Methyltransferase</keyword>
<evidence type="ECO:0000256" key="4">
    <source>
        <dbReference type="RuleBase" id="RU362026"/>
    </source>
</evidence>
<comment type="similarity">
    <text evidence="1 4">Belongs to the N(4)/N(6)-methyltransferase family.</text>
</comment>
<evidence type="ECO:0000313" key="6">
    <source>
        <dbReference type="EMBL" id="TQN43131.1"/>
    </source>
</evidence>
<reference evidence="6 7" key="1">
    <citation type="submission" date="2019-06" db="EMBL/GenBank/DDBJ databases">
        <title>Sequencing the genomes of 1000 actinobacteria strains.</title>
        <authorList>
            <person name="Klenk H.-P."/>
        </authorList>
    </citation>
    <scope>NUCLEOTIDE SEQUENCE [LARGE SCALE GENOMIC DNA]</scope>
    <source>
        <strain evidence="6 7">DSM 46837</strain>
    </source>
</reference>
<dbReference type="Gene3D" id="3.40.50.150">
    <property type="entry name" value="Vaccinia Virus protein VP39"/>
    <property type="match status" value="2"/>
</dbReference>
<dbReference type="InterPro" id="IPR029063">
    <property type="entry name" value="SAM-dependent_MTases_sf"/>
</dbReference>
<evidence type="ECO:0000259" key="5">
    <source>
        <dbReference type="Pfam" id="PF01555"/>
    </source>
</evidence>
<dbReference type="EMBL" id="VFQE01000001">
    <property type="protein sequence ID" value="TQN43131.1"/>
    <property type="molecule type" value="Genomic_DNA"/>
</dbReference>
<evidence type="ECO:0000256" key="3">
    <source>
        <dbReference type="ARBA" id="ARBA00022679"/>
    </source>
</evidence>
<evidence type="ECO:0000256" key="2">
    <source>
        <dbReference type="ARBA" id="ARBA00022603"/>
    </source>
</evidence>
<dbReference type="EC" id="2.1.1.-" evidence="4"/>
<dbReference type="PRINTS" id="PR00508">
    <property type="entry name" value="S21N4MTFRASE"/>
</dbReference>
<dbReference type="InterPro" id="IPR002941">
    <property type="entry name" value="DNA_methylase_N4/N6"/>
</dbReference>
<keyword evidence="7" id="KW-1185">Reference proteome</keyword>
<dbReference type="PANTHER" id="PTHR13370:SF3">
    <property type="entry name" value="TRNA (GUANINE(10)-N2)-METHYLTRANSFERASE HOMOLOG"/>
    <property type="match status" value="1"/>
</dbReference>
<evidence type="ECO:0000256" key="1">
    <source>
        <dbReference type="ARBA" id="ARBA00006594"/>
    </source>
</evidence>
<dbReference type="InterPro" id="IPR002052">
    <property type="entry name" value="DNA_methylase_N6_adenine_CS"/>
</dbReference>
<keyword evidence="3 6" id="KW-0808">Transferase</keyword>
<protein>
    <recommendedName>
        <fullName evidence="4">Methyltransferase</fullName>
        <ecNumber evidence="4">2.1.1.-</ecNumber>
    </recommendedName>
</protein>
<dbReference type="GO" id="GO:0003677">
    <property type="term" value="F:DNA binding"/>
    <property type="evidence" value="ECO:0007669"/>
    <property type="project" value="InterPro"/>
</dbReference>
<name>A0A543PGD0_9ACTN</name>
<dbReference type="InterPro" id="IPR001091">
    <property type="entry name" value="RM_Methyltransferase"/>
</dbReference>
<dbReference type="AlphaFoldDB" id="A0A543PGD0"/>
<organism evidence="6 7">
    <name type="scientific">Blastococcus colisei</name>
    <dbReference type="NCBI Taxonomy" id="1564162"/>
    <lineage>
        <taxon>Bacteria</taxon>
        <taxon>Bacillati</taxon>
        <taxon>Actinomycetota</taxon>
        <taxon>Actinomycetes</taxon>
        <taxon>Geodermatophilales</taxon>
        <taxon>Geodermatophilaceae</taxon>
        <taxon>Blastococcus</taxon>
    </lineage>
</organism>
<accession>A0A543PGD0</accession>
<feature type="domain" description="DNA methylase N-4/N-6" evidence="5">
    <location>
        <begin position="24"/>
        <end position="107"/>
    </location>
</feature>
<dbReference type="Pfam" id="PF01555">
    <property type="entry name" value="N6_N4_Mtase"/>
    <property type="match status" value="2"/>
</dbReference>
<dbReference type="GO" id="GO:0005737">
    <property type="term" value="C:cytoplasm"/>
    <property type="evidence" value="ECO:0007669"/>
    <property type="project" value="TreeGrafter"/>
</dbReference>
<dbReference type="GO" id="GO:0032259">
    <property type="term" value="P:methylation"/>
    <property type="evidence" value="ECO:0007669"/>
    <property type="project" value="UniProtKB-KW"/>
</dbReference>
<dbReference type="PANTHER" id="PTHR13370">
    <property type="entry name" value="RNA METHYLASE-RELATED"/>
    <property type="match status" value="1"/>
</dbReference>
<dbReference type="Proteomes" id="UP000319865">
    <property type="component" value="Unassembled WGS sequence"/>
</dbReference>
<dbReference type="PROSITE" id="PS00092">
    <property type="entry name" value="N6_MTASE"/>
    <property type="match status" value="1"/>
</dbReference>
<dbReference type="GO" id="GO:0008170">
    <property type="term" value="F:N-methyltransferase activity"/>
    <property type="evidence" value="ECO:0007669"/>
    <property type="project" value="InterPro"/>
</dbReference>
<comment type="caution">
    <text evidence="6">The sequence shown here is derived from an EMBL/GenBank/DDBJ whole genome shotgun (WGS) entry which is preliminary data.</text>
</comment>
<feature type="domain" description="DNA methylase N-4/N-6" evidence="5">
    <location>
        <begin position="141"/>
        <end position="201"/>
    </location>
</feature>
<dbReference type="SUPFAM" id="SSF53335">
    <property type="entry name" value="S-adenosyl-L-methionine-dependent methyltransferases"/>
    <property type="match status" value="1"/>
</dbReference>